<name>A0A9C7V307_CITAM</name>
<keyword evidence="3" id="KW-0969">Cilium</keyword>
<dbReference type="EMBL" id="DACYAJ020000014">
    <property type="protein sequence ID" value="HCD1255908.1"/>
    <property type="molecule type" value="Genomic_DNA"/>
</dbReference>
<feature type="compositionally biased region" description="Basic and acidic residues" evidence="1">
    <location>
        <begin position="379"/>
        <end position="392"/>
    </location>
</feature>
<dbReference type="InterPro" id="IPR021136">
    <property type="entry name" value="Flagellar_hook_control-like_C"/>
</dbReference>
<organism evidence="3 4">
    <name type="scientific">Citrobacter amalonaticus</name>
    <dbReference type="NCBI Taxonomy" id="35703"/>
    <lineage>
        <taxon>Bacteria</taxon>
        <taxon>Pseudomonadati</taxon>
        <taxon>Pseudomonadota</taxon>
        <taxon>Gammaproteobacteria</taxon>
        <taxon>Enterobacterales</taxon>
        <taxon>Enterobacteriaceae</taxon>
        <taxon>Citrobacter</taxon>
    </lineage>
</organism>
<feature type="region of interest" description="Disordered" evidence="1">
    <location>
        <begin position="187"/>
        <end position="209"/>
    </location>
</feature>
<protein>
    <submittedName>
        <fullName evidence="3">Flagellar hook-length control protein FliK</fullName>
    </submittedName>
</protein>
<dbReference type="CDD" id="cd17470">
    <property type="entry name" value="T3SS_Flik_C"/>
    <property type="match status" value="1"/>
</dbReference>
<dbReference type="InterPro" id="IPR038610">
    <property type="entry name" value="FliK-like_C_sf"/>
</dbReference>
<dbReference type="AlphaFoldDB" id="A0A9C7V307"/>
<dbReference type="PANTHER" id="PTHR37533">
    <property type="entry name" value="FLAGELLAR HOOK-LENGTH CONTROL PROTEIN"/>
    <property type="match status" value="1"/>
</dbReference>
<dbReference type="InterPro" id="IPR052563">
    <property type="entry name" value="FliK"/>
</dbReference>
<dbReference type="PANTHER" id="PTHR37533:SF2">
    <property type="entry name" value="FLAGELLAR HOOK-LENGTH CONTROL PROTEIN"/>
    <property type="match status" value="1"/>
</dbReference>
<dbReference type="Proteomes" id="UP000862426">
    <property type="component" value="Unassembled WGS sequence"/>
</dbReference>
<reference evidence="3" key="1">
    <citation type="journal article" date="2018" name="Genome Biol.">
        <title>SKESA: strategic k-mer extension for scrupulous assemblies.</title>
        <authorList>
            <person name="Souvorov A."/>
            <person name="Agarwala R."/>
            <person name="Lipman D.J."/>
        </authorList>
    </citation>
    <scope>NUCLEOTIDE SEQUENCE</scope>
    <source>
        <strain evidence="3">CAV1698</strain>
    </source>
</reference>
<evidence type="ECO:0000259" key="2">
    <source>
        <dbReference type="Pfam" id="PF02120"/>
    </source>
</evidence>
<evidence type="ECO:0000313" key="4">
    <source>
        <dbReference type="Proteomes" id="UP000862426"/>
    </source>
</evidence>
<gene>
    <name evidence="3" type="ORF">JD854_RS12725</name>
</gene>
<comment type="caution">
    <text evidence="3">The sequence shown here is derived from an EMBL/GenBank/DDBJ whole genome shotgun (WGS) entry which is preliminary data.</text>
</comment>
<feature type="domain" description="Flagellar hook-length control protein-like C-terminal" evidence="2">
    <location>
        <begin position="276"/>
        <end position="358"/>
    </location>
</feature>
<sequence>MNPLLQAAAQTLANVVQDHAVTPAPATTEGGGAFTLPNMARNDVAERIHGAKVTQQQASTAQRQQDNDPAAMQALMALFLAQPVHALPASGGAMPPPDGERLKKLAAQSGNSASPLLRQLADAMAQNGKSAMPQTAAGASSLSPQMQTLLSTLTQGTSQLSATPEQQATLAHFSAQDLRAIASEQPALSTSQRLAGQAKKTQNHDVTPRPVAVKKQDNVGVKTPAMAQNLLNVAAQTPAPVGHVNDKTAIAAHSMNPAEMSSDELGEKLTALLKERIHFQLGQQQQVSTIRLDPPSLGKLEIAIQLDAGKLTVHIGANQSDVCRSLQQFSEDLRQHLTAQNFMEVNVQVSSEGQSHQQQQQQSGHQQEEVKSALSLEDEPQRHQHDAVLIKV</sequence>
<reference evidence="3" key="2">
    <citation type="submission" date="2022-05" db="EMBL/GenBank/DDBJ databases">
        <authorList>
            <consortium name="NCBI Pathogen Detection Project"/>
        </authorList>
    </citation>
    <scope>NUCLEOTIDE SEQUENCE</scope>
    <source>
        <strain evidence="3">CAV1698</strain>
    </source>
</reference>
<keyword evidence="3" id="KW-0282">Flagellum</keyword>
<accession>A0A9C7V307</accession>
<feature type="region of interest" description="Disordered" evidence="1">
    <location>
        <begin position="348"/>
        <end position="392"/>
    </location>
</feature>
<dbReference type="Pfam" id="PF02120">
    <property type="entry name" value="Flg_hook"/>
    <property type="match status" value="1"/>
</dbReference>
<proteinExistence type="predicted"/>
<evidence type="ECO:0000256" key="1">
    <source>
        <dbReference type="SAM" id="MobiDB-lite"/>
    </source>
</evidence>
<keyword evidence="3" id="KW-0966">Cell projection</keyword>
<feature type="compositionally biased region" description="Low complexity" evidence="1">
    <location>
        <begin position="348"/>
        <end position="365"/>
    </location>
</feature>
<dbReference type="Gene3D" id="3.30.750.140">
    <property type="match status" value="1"/>
</dbReference>
<evidence type="ECO:0000313" key="3">
    <source>
        <dbReference type="EMBL" id="HCD1255908.1"/>
    </source>
</evidence>